<dbReference type="AlphaFoldDB" id="A0A7D5YTR2"/>
<proteinExistence type="predicted"/>
<sequence>MILNTKVWWAVSHLDPFTKSLDESQRKTLRARFHNSKRYGKRWMHVLLTEKLGRGILLLCSPKLAKMV</sequence>
<evidence type="ECO:0000313" key="1">
    <source>
        <dbReference type="EMBL" id="QLI71520.1"/>
    </source>
</evidence>
<organism evidence="1 2">
    <name type="scientific">Metarhizium brunneum</name>
    <dbReference type="NCBI Taxonomy" id="500148"/>
    <lineage>
        <taxon>Eukaryota</taxon>
        <taxon>Fungi</taxon>
        <taxon>Dikarya</taxon>
        <taxon>Ascomycota</taxon>
        <taxon>Pezizomycotina</taxon>
        <taxon>Sordariomycetes</taxon>
        <taxon>Hypocreomycetidae</taxon>
        <taxon>Hypocreales</taxon>
        <taxon>Clavicipitaceae</taxon>
        <taxon>Metarhizium</taxon>
    </lineage>
</organism>
<dbReference type="KEGG" id="mbrn:90968062"/>
<dbReference type="RefSeq" id="XP_065987262.1">
    <property type="nucleotide sequence ID" value="XM_066131203.1"/>
</dbReference>
<dbReference type="OrthoDB" id="4468425at2759"/>
<dbReference type="EMBL" id="CP058936">
    <property type="protein sequence ID" value="QLI71520.1"/>
    <property type="molecule type" value="Genomic_DNA"/>
</dbReference>
<evidence type="ECO:0000313" key="2">
    <source>
        <dbReference type="Proteomes" id="UP000510686"/>
    </source>
</evidence>
<name>A0A7D5YTR2_9HYPO</name>
<dbReference type="Proteomes" id="UP000510686">
    <property type="component" value="Chromosome 5"/>
</dbReference>
<accession>A0A7D5YTR2</accession>
<gene>
    <name evidence="1" type="primary">aurF_5</name>
    <name evidence="1" type="ORF">G6M90_00g082570</name>
</gene>
<dbReference type="GeneID" id="90968062"/>
<keyword evidence="2" id="KW-1185">Reference proteome</keyword>
<protein>
    <submittedName>
        <fullName evidence="1">Aurovertin biosynthesis cluster transcription factor aurF</fullName>
    </submittedName>
</protein>
<reference evidence="1 2" key="1">
    <citation type="submission" date="2020-07" db="EMBL/GenBank/DDBJ databases">
        <title>Telomere length de novo assembly of all 7 chromosomes of the fungus, Metarhizium brunneum, using a novel assembly pipeline.</title>
        <authorList>
            <person name="Saud z."/>
            <person name="Kortsinoglou A."/>
            <person name="Kouvelis V.N."/>
            <person name="Butt T.M."/>
        </authorList>
    </citation>
    <scope>NUCLEOTIDE SEQUENCE [LARGE SCALE GENOMIC DNA]</scope>
    <source>
        <strain evidence="1 2">4556</strain>
    </source>
</reference>